<name>A0A1X7UEZ4_AMPQE</name>
<dbReference type="InterPro" id="IPR043502">
    <property type="entry name" value="DNA/RNA_pol_sf"/>
</dbReference>
<sequence length="128" mass="14696">ALTADIETAFLMISVSERDRDVLHFLWVKDTNEDSSDYMVLRFARVVFGVSCSPFLLNATVEHHLELHQDSHKSLVNKLKKSFYADDVITGARTEEEAYSHGVKQTLTEVRSKYCLIKGRMFVRKEIA</sequence>
<dbReference type="InterPro" id="IPR043128">
    <property type="entry name" value="Rev_trsase/Diguanyl_cyclase"/>
</dbReference>
<dbReference type="EnsemblMetazoa" id="Aqu2.1.26352_001">
    <property type="protein sequence ID" value="Aqu2.1.26352_001"/>
    <property type="gene ID" value="Aqu2.1.26352"/>
</dbReference>
<dbReference type="InParanoid" id="A0A1X7UEZ4"/>
<dbReference type="SUPFAM" id="SSF56672">
    <property type="entry name" value="DNA/RNA polymerases"/>
    <property type="match status" value="1"/>
</dbReference>
<dbReference type="Pfam" id="PF00078">
    <property type="entry name" value="RVT_1"/>
    <property type="match status" value="1"/>
</dbReference>
<protein>
    <recommendedName>
        <fullName evidence="1">Reverse transcriptase domain-containing protein</fullName>
    </recommendedName>
</protein>
<evidence type="ECO:0000313" key="2">
    <source>
        <dbReference type="EnsemblMetazoa" id="Aqu2.1.26352_001"/>
    </source>
</evidence>
<evidence type="ECO:0000259" key="1">
    <source>
        <dbReference type="Pfam" id="PF00078"/>
    </source>
</evidence>
<proteinExistence type="predicted"/>
<dbReference type="Gene3D" id="3.10.10.10">
    <property type="entry name" value="HIV Type 1 Reverse Transcriptase, subunit A, domain 1"/>
    <property type="match status" value="1"/>
</dbReference>
<dbReference type="InterPro" id="IPR000477">
    <property type="entry name" value="RT_dom"/>
</dbReference>
<feature type="domain" description="Reverse transcriptase" evidence="1">
    <location>
        <begin position="2"/>
        <end position="111"/>
    </location>
</feature>
<reference evidence="2" key="1">
    <citation type="submission" date="2017-05" db="UniProtKB">
        <authorList>
            <consortium name="EnsemblMetazoa"/>
        </authorList>
    </citation>
    <scope>IDENTIFICATION</scope>
</reference>
<dbReference type="Gene3D" id="3.30.70.270">
    <property type="match status" value="1"/>
</dbReference>
<dbReference type="AlphaFoldDB" id="A0A1X7UEZ4"/>
<accession>A0A1X7UEZ4</accession>
<organism evidence="2">
    <name type="scientific">Amphimedon queenslandica</name>
    <name type="common">Sponge</name>
    <dbReference type="NCBI Taxonomy" id="400682"/>
    <lineage>
        <taxon>Eukaryota</taxon>
        <taxon>Metazoa</taxon>
        <taxon>Porifera</taxon>
        <taxon>Demospongiae</taxon>
        <taxon>Heteroscleromorpha</taxon>
        <taxon>Haplosclerida</taxon>
        <taxon>Niphatidae</taxon>
        <taxon>Amphimedon</taxon>
    </lineage>
</organism>
<dbReference type="PANTHER" id="PTHR47331">
    <property type="entry name" value="PHD-TYPE DOMAIN-CONTAINING PROTEIN"/>
    <property type="match status" value="1"/>
</dbReference>